<dbReference type="InterPro" id="IPR001326">
    <property type="entry name" value="Transl_elong_EF1B_B/D_CS"/>
</dbReference>
<gene>
    <name evidence="1" type="ORF">ERUC_LOCUS35333</name>
</gene>
<accession>A0ABC8LGS8</accession>
<protein>
    <submittedName>
        <fullName evidence="1">Uncharacterized protein</fullName>
    </submittedName>
</protein>
<name>A0ABC8LGS8_ERUVS</name>
<reference evidence="1 2" key="1">
    <citation type="submission" date="2022-03" db="EMBL/GenBank/DDBJ databases">
        <authorList>
            <person name="Macdonald S."/>
            <person name="Ahmed S."/>
            <person name="Newling K."/>
        </authorList>
    </citation>
    <scope>NUCLEOTIDE SEQUENCE [LARGE SCALE GENOMIC DNA]</scope>
</reference>
<evidence type="ECO:0000313" key="1">
    <source>
        <dbReference type="EMBL" id="CAH8382850.1"/>
    </source>
</evidence>
<keyword evidence="2" id="KW-1185">Reference proteome</keyword>
<dbReference type="AlphaFoldDB" id="A0ABC8LGS8"/>
<proteinExistence type="predicted"/>
<dbReference type="Proteomes" id="UP001642260">
    <property type="component" value="Unassembled WGS sequence"/>
</dbReference>
<dbReference type="PROSITE" id="PS00824">
    <property type="entry name" value="EF1BD_1"/>
    <property type="match status" value="1"/>
</dbReference>
<sequence>MLESCSNLNLCSLLLNNGMIQANGSTQLCLVDDDDDDMDLFGDETWEEKKAAEEREAAKKDTK</sequence>
<dbReference type="EMBL" id="CAKOAT010567376">
    <property type="protein sequence ID" value="CAH8382850.1"/>
    <property type="molecule type" value="Genomic_DNA"/>
</dbReference>
<comment type="caution">
    <text evidence="1">The sequence shown here is derived from an EMBL/GenBank/DDBJ whole genome shotgun (WGS) entry which is preliminary data.</text>
</comment>
<evidence type="ECO:0000313" key="2">
    <source>
        <dbReference type="Proteomes" id="UP001642260"/>
    </source>
</evidence>
<organism evidence="1 2">
    <name type="scientific">Eruca vesicaria subsp. sativa</name>
    <name type="common">Garden rocket</name>
    <name type="synonym">Eruca sativa</name>
    <dbReference type="NCBI Taxonomy" id="29727"/>
    <lineage>
        <taxon>Eukaryota</taxon>
        <taxon>Viridiplantae</taxon>
        <taxon>Streptophyta</taxon>
        <taxon>Embryophyta</taxon>
        <taxon>Tracheophyta</taxon>
        <taxon>Spermatophyta</taxon>
        <taxon>Magnoliopsida</taxon>
        <taxon>eudicotyledons</taxon>
        <taxon>Gunneridae</taxon>
        <taxon>Pentapetalae</taxon>
        <taxon>rosids</taxon>
        <taxon>malvids</taxon>
        <taxon>Brassicales</taxon>
        <taxon>Brassicaceae</taxon>
        <taxon>Brassiceae</taxon>
        <taxon>Eruca</taxon>
    </lineage>
</organism>